<evidence type="ECO:0000313" key="1">
    <source>
        <dbReference type="EMBL" id="EJW97547.1"/>
    </source>
</evidence>
<reference evidence="1" key="1">
    <citation type="journal article" date="2012" name="PLoS ONE">
        <title>Gene sets for utilization of primary and secondary nutrition supplies in the distal gut of endangered iberian lynx.</title>
        <authorList>
            <person name="Alcaide M."/>
            <person name="Messina E."/>
            <person name="Richter M."/>
            <person name="Bargiela R."/>
            <person name="Peplies J."/>
            <person name="Huws S.A."/>
            <person name="Newbold C.J."/>
            <person name="Golyshin P.N."/>
            <person name="Simon M.A."/>
            <person name="Lopez G."/>
            <person name="Yakimov M.M."/>
            <person name="Ferrer M."/>
        </authorList>
    </citation>
    <scope>NUCLEOTIDE SEQUENCE</scope>
</reference>
<dbReference type="EMBL" id="AMCI01004710">
    <property type="protein sequence ID" value="EJW97547.1"/>
    <property type="molecule type" value="Genomic_DNA"/>
</dbReference>
<comment type="caution">
    <text evidence="1">The sequence shown here is derived from an EMBL/GenBank/DDBJ whole genome shotgun (WGS) entry which is preliminary data.</text>
</comment>
<accession>J9G715</accession>
<proteinExistence type="predicted"/>
<sequence>MSFLFFCCLRILADGATSVILIHWNFPPLALLRCLPSQTWRMEVQFHSPTFYIERNRLPDQRATVLPAWHLSAIGFHCLSQLTATILPIQSSIL</sequence>
<protein>
    <submittedName>
        <fullName evidence="1">Uncharacterized protein</fullName>
    </submittedName>
</protein>
<name>J9G715_9ZZZZ</name>
<gene>
    <name evidence="1" type="ORF">EVA_14345</name>
</gene>
<dbReference type="AlphaFoldDB" id="J9G715"/>
<organism evidence="1">
    <name type="scientific">gut metagenome</name>
    <dbReference type="NCBI Taxonomy" id="749906"/>
    <lineage>
        <taxon>unclassified sequences</taxon>
        <taxon>metagenomes</taxon>
        <taxon>organismal metagenomes</taxon>
    </lineage>
</organism>